<comment type="caution">
    <text evidence="1">The sequence shown here is derived from an EMBL/GenBank/DDBJ whole genome shotgun (WGS) entry which is preliminary data.</text>
</comment>
<evidence type="ECO:0000313" key="1">
    <source>
        <dbReference type="EMBL" id="KAB2334296.1"/>
    </source>
</evidence>
<sequence>MKGTYSEMLRFAIFSNQKSLEDIAMDLRQYGFKTNKSQLSKLQNGKILPASNKMNDALAEILNIDSLELKAAAYKEKIPPEILNKIKEIC</sequence>
<keyword evidence="2" id="KW-1185">Reference proteome</keyword>
<evidence type="ECO:0000313" key="2">
    <source>
        <dbReference type="Proteomes" id="UP000441354"/>
    </source>
</evidence>
<dbReference type="Proteomes" id="UP000441354">
    <property type="component" value="Unassembled WGS sequence"/>
</dbReference>
<reference evidence="1 2" key="1">
    <citation type="journal article" date="2014" name="Arch. Microbiol.">
        <title>Bacillus mesophilum sp. nov., strain IITR-54T, a novel 4-chlorobiphenyl dechlorinating bacterium.</title>
        <authorList>
            <person name="Manickam N."/>
            <person name="Singh N.K."/>
            <person name="Bajaj A."/>
            <person name="Kumar R.M."/>
            <person name="Kaur G."/>
            <person name="Kaur N."/>
            <person name="Bala M."/>
            <person name="Kumar A."/>
            <person name="Mayilraj S."/>
        </authorList>
    </citation>
    <scope>NUCLEOTIDE SEQUENCE [LARGE SCALE GENOMIC DNA]</scope>
    <source>
        <strain evidence="1 2">IITR-54</strain>
    </source>
</reference>
<proteinExistence type="predicted"/>
<name>A0A7V7UWE7_9BACI</name>
<organism evidence="1 2">
    <name type="scientific">Bacillus mesophilum</name>
    <dbReference type="NCBI Taxonomy" id="1071718"/>
    <lineage>
        <taxon>Bacteria</taxon>
        <taxon>Bacillati</taxon>
        <taxon>Bacillota</taxon>
        <taxon>Bacilli</taxon>
        <taxon>Bacillales</taxon>
        <taxon>Bacillaceae</taxon>
        <taxon>Bacillus</taxon>
    </lineage>
</organism>
<protein>
    <submittedName>
        <fullName evidence="1">Helix-turn-helix transcriptional regulator</fullName>
    </submittedName>
</protein>
<dbReference type="EMBL" id="WBOT01000002">
    <property type="protein sequence ID" value="KAB2334296.1"/>
    <property type="molecule type" value="Genomic_DNA"/>
</dbReference>
<gene>
    <name evidence="1" type="ORF">F7732_09510</name>
</gene>
<dbReference type="OrthoDB" id="9812960at2"/>
<dbReference type="RefSeq" id="WP_151573610.1">
    <property type="nucleotide sequence ID" value="NZ_WBOT01000002.1"/>
</dbReference>
<dbReference type="AlphaFoldDB" id="A0A7V7UWE7"/>
<accession>A0A7V7UWE7</accession>